<proteinExistence type="predicted"/>
<evidence type="ECO:0000313" key="3">
    <source>
        <dbReference type="Proteomes" id="UP001431429"/>
    </source>
</evidence>
<organism evidence="2 3">
    <name type="scientific">Streptomyces albipurpureus</name>
    <dbReference type="NCBI Taxonomy" id="2897419"/>
    <lineage>
        <taxon>Bacteria</taxon>
        <taxon>Bacillati</taxon>
        <taxon>Actinomycetota</taxon>
        <taxon>Actinomycetes</taxon>
        <taxon>Kitasatosporales</taxon>
        <taxon>Streptomycetaceae</taxon>
        <taxon>Streptomyces</taxon>
    </lineage>
</organism>
<feature type="compositionally biased region" description="Basic residues" evidence="1">
    <location>
        <begin position="91"/>
        <end position="100"/>
    </location>
</feature>
<gene>
    <name evidence="2" type="ORF">NBG84_40240</name>
</gene>
<name>A0ABT0V0Q4_9ACTN</name>
<accession>A0ABT0V0Q4</accession>
<comment type="caution">
    <text evidence="2">The sequence shown here is derived from an EMBL/GenBank/DDBJ whole genome shotgun (WGS) entry which is preliminary data.</text>
</comment>
<keyword evidence="3" id="KW-1185">Reference proteome</keyword>
<feature type="region of interest" description="Disordered" evidence="1">
    <location>
        <begin position="75"/>
        <end position="100"/>
    </location>
</feature>
<evidence type="ECO:0000256" key="1">
    <source>
        <dbReference type="SAM" id="MobiDB-lite"/>
    </source>
</evidence>
<reference evidence="2" key="1">
    <citation type="submission" date="2022-06" db="EMBL/GenBank/DDBJ databases">
        <title>Genome public.</title>
        <authorList>
            <person name="Sun Q."/>
        </authorList>
    </citation>
    <scope>NUCLEOTIDE SEQUENCE</scope>
    <source>
        <strain evidence="2">CWNU-1</strain>
    </source>
</reference>
<evidence type="ECO:0000313" key="2">
    <source>
        <dbReference type="EMBL" id="MCM2394432.1"/>
    </source>
</evidence>
<dbReference type="Proteomes" id="UP001431429">
    <property type="component" value="Unassembled WGS sequence"/>
</dbReference>
<protein>
    <submittedName>
        <fullName evidence="2">Uncharacterized protein</fullName>
    </submittedName>
</protein>
<dbReference type="RefSeq" id="WP_250924705.1">
    <property type="nucleotide sequence ID" value="NZ_JAMQAW010000129.1"/>
</dbReference>
<dbReference type="EMBL" id="JAMQAW010000129">
    <property type="protein sequence ID" value="MCM2394432.1"/>
    <property type="molecule type" value="Genomic_DNA"/>
</dbReference>
<sequence length="100" mass="11359">MTTRTFTCTDCHRPIRWTITQAGKRLAVDPTPDPAGNTAVWRDGTGAWCSRRPTLELPLCGWERLHKPHVATCPTRQAEPPLPAGVTRLETHRKSRRRYS</sequence>